<keyword evidence="6" id="KW-0679">Respiratory chain</keyword>
<dbReference type="PANTHER" id="PTHR11435">
    <property type="entry name" value="NADH UBIQUINONE OXIDOREDUCTASE SUBUNIT ND6"/>
    <property type="match status" value="1"/>
</dbReference>
<protein>
    <recommendedName>
        <fullName evidence="4">NADH-ubiquinone oxidoreductase chain 6</fullName>
        <ecNumber evidence="3">7.1.1.2</ecNumber>
    </recommendedName>
    <alternativeName>
        <fullName evidence="14">NADH dehydrogenase subunit 6</fullName>
    </alternativeName>
</protein>
<geneLocation type="mitochondrion" evidence="17"/>
<evidence type="ECO:0000256" key="9">
    <source>
        <dbReference type="ARBA" id="ARBA00022982"/>
    </source>
</evidence>
<keyword evidence="8" id="KW-1278">Translocase</keyword>
<keyword evidence="11" id="KW-0520">NAD</keyword>
<dbReference type="AlphaFoldDB" id="J7ENS2"/>
<evidence type="ECO:0000256" key="15">
    <source>
        <dbReference type="ARBA" id="ARBA00049551"/>
    </source>
</evidence>
<comment type="catalytic activity">
    <reaction evidence="15">
        <text>a ubiquinone + NADH + 5 H(+)(in) = a ubiquinol + NAD(+) + 4 H(+)(out)</text>
        <dbReference type="Rhea" id="RHEA:29091"/>
        <dbReference type="Rhea" id="RHEA-COMP:9565"/>
        <dbReference type="Rhea" id="RHEA-COMP:9566"/>
        <dbReference type="ChEBI" id="CHEBI:15378"/>
        <dbReference type="ChEBI" id="CHEBI:16389"/>
        <dbReference type="ChEBI" id="CHEBI:17976"/>
        <dbReference type="ChEBI" id="CHEBI:57540"/>
        <dbReference type="ChEBI" id="CHEBI:57945"/>
        <dbReference type="EC" id="7.1.1.2"/>
    </reaction>
</comment>
<feature type="transmembrane region" description="Helical" evidence="16">
    <location>
        <begin position="52"/>
        <end position="72"/>
    </location>
</feature>
<organism evidence="17">
    <name type="scientific">Plutella xylostella</name>
    <name type="common">Diamondback moth</name>
    <name type="synonym">Plutella maculipennis</name>
    <dbReference type="NCBI Taxonomy" id="51655"/>
    <lineage>
        <taxon>Eukaryota</taxon>
        <taxon>Metazoa</taxon>
        <taxon>Ecdysozoa</taxon>
        <taxon>Arthropoda</taxon>
        <taxon>Hexapoda</taxon>
        <taxon>Insecta</taxon>
        <taxon>Pterygota</taxon>
        <taxon>Neoptera</taxon>
        <taxon>Endopterygota</taxon>
        <taxon>Lepidoptera</taxon>
        <taxon>Glossata</taxon>
        <taxon>Ditrysia</taxon>
        <taxon>Yponomeutoidea</taxon>
        <taxon>Plutellidae</taxon>
        <taxon>Plutella</taxon>
    </lineage>
</organism>
<keyword evidence="10 16" id="KW-1133">Transmembrane helix</keyword>
<keyword evidence="7 16" id="KW-0812">Transmembrane</keyword>
<accession>J7ENS2</accession>
<evidence type="ECO:0000313" key="17">
    <source>
        <dbReference type="EMBL" id="AEH05041.1"/>
    </source>
</evidence>
<evidence type="ECO:0000256" key="5">
    <source>
        <dbReference type="ARBA" id="ARBA00022448"/>
    </source>
</evidence>
<evidence type="ECO:0000256" key="6">
    <source>
        <dbReference type="ARBA" id="ARBA00022660"/>
    </source>
</evidence>
<dbReference type="GO" id="GO:0031966">
    <property type="term" value="C:mitochondrial membrane"/>
    <property type="evidence" value="ECO:0007669"/>
    <property type="project" value="UniProtKB-SubCell"/>
</dbReference>
<proteinExistence type="inferred from homology"/>
<evidence type="ECO:0000256" key="8">
    <source>
        <dbReference type="ARBA" id="ARBA00022967"/>
    </source>
</evidence>
<evidence type="ECO:0000256" key="12">
    <source>
        <dbReference type="ARBA" id="ARBA00023128"/>
    </source>
</evidence>
<dbReference type="GO" id="GO:0008137">
    <property type="term" value="F:NADH dehydrogenase (ubiquinone) activity"/>
    <property type="evidence" value="ECO:0007669"/>
    <property type="project" value="UniProtKB-EC"/>
</dbReference>
<evidence type="ECO:0000256" key="7">
    <source>
        <dbReference type="ARBA" id="ARBA00022692"/>
    </source>
</evidence>
<sequence>MTKIFISLTMMTISFMMYPMNHPMSMGMMILIQSMLTCLISGMMINSYWFSYILFLTFLGGLLVLFIYMSSIASNEIFKISNNYLIIFTLMMMTNILISIYFMYNLNWMNFSSNKEMNNFFSIFSFFNNEEKNNLSKLYNNQTFLLMLMMIIYLLITLLAVVKITTIFYGPIRSSLY</sequence>
<dbReference type="EMBL" id="JF911819">
    <property type="protein sequence ID" value="AEH05041.1"/>
    <property type="molecule type" value="Genomic_DNA"/>
</dbReference>
<evidence type="ECO:0000256" key="11">
    <source>
        <dbReference type="ARBA" id="ARBA00023027"/>
    </source>
</evidence>
<feature type="transmembrane region" description="Helical" evidence="16">
    <location>
        <begin position="144"/>
        <end position="169"/>
    </location>
</feature>
<gene>
    <name evidence="17" type="primary">ND6</name>
</gene>
<keyword evidence="9" id="KW-0249">Electron transport</keyword>
<evidence type="ECO:0000256" key="16">
    <source>
        <dbReference type="SAM" id="Phobius"/>
    </source>
</evidence>
<name>J7ENS2_PLUXY</name>
<keyword evidence="13 16" id="KW-0472">Membrane</keyword>
<dbReference type="EC" id="7.1.1.2" evidence="3"/>
<keyword evidence="5" id="KW-0813">Transport</keyword>
<dbReference type="InterPro" id="IPR050269">
    <property type="entry name" value="ComplexI_Subunit6"/>
</dbReference>
<evidence type="ECO:0000256" key="4">
    <source>
        <dbReference type="ARBA" id="ARBA00021095"/>
    </source>
</evidence>
<keyword evidence="12 17" id="KW-0496">Mitochondrion</keyword>
<evidence type="ECO:0000256" key="2">
    <source>
        <dbReference type="ARBA" id="ARBA00005698"/>
    </source>
</evidence>
<feature type="transmembrane region" description="Helical" evidence="16">
    <location>
        <begin position="84"/>
        <end position="104"/>
    </location>
</feature>
<evidence type="ECO:0000256" key="10">
    <source>
        <dbReference type="ARBA" id="ARBA00022989"/>
    </source>
</evidence>
<comment type="subcellular location">
    <subcellularLocation>
        <location evidence="1">Mitochondrion membrane</location>
        <topology evidence="1">Multi-pass membrane protein</topology>
    </subcellularLocation>
</comment>
<evidence type="ECO:0000256" key="13">
    <source>
        <dbReference type="ARBA" id="ARBA00023136"/>
    </source>
</evidence>
<evidence type="ECO:0000256" key="14">
    <source>
        <dbReference type="ARBA" id="ARBA00031019"/>
    </source>
</evidence>
<comment type="similarity">
    <text evidence="2">Belongs to the complex I subunit 6 family.</text>
</comment>
<evidence type="ECO:0000256" key="3">
    <source>
        <dbReference type="ARBA" id="ARBA00012944"/>
    </source>
</evidence>
<dbReference type="PANTHER" id="PTHR11435:SF1">
    <property type="entry name" value="NADH-UBIQUINONE OXIDOREDUCTASE CHAIN 6"/>
    <property type="match status" value="1"/>
</dbReference>
<evidence type="ECO:0000256" key="1">
    <source>
        <dbReference type="ARBA" id="ARBA00004225"/>
    </source>
</evidence>
<reference evidence="17" key="1">
    <citation type="journal article" date="2013" name="DNA Cell Biol.">
        <title>Characterization of the mitochondrial genome of the diamondback moth Plutella xylostella (Lepidoptera: Plutellidae) and phylogenetic analysis of advanced moths and butterflies.</title>
        <authorList>
            <person name="Wei S.J."/>
            <person name="Shi B.C."/>
            <person name="Gong Y.J."/>
            <person name="Li Q."/>
            <person name="Chen X.X."/>
        </authorList>
    </citation>
    <scope>NUCLEOTIDE SEQUENCE</scope>
</reference>